<evidence type="ECO:0000313" key="3">
    <source>
        <dbReference type="Proteomes" id="UP000824160"/>
    </source>
</evidence>
<protein>
    <recommendedName>
        <fullName evidence="4">Lipoprotein</fullName>
    </recommendedName>
</protein>
<dbReference type="AlphaFoldDB" id="A0A9D1KT23"/>
<organism evidence="2 3">
    <name type="scientific">Candidatus Faecivivens stercoripullorum</name>
    <dbReference type="NCBI Taxonomy" id="2840805"/>
    <lineage>
        <taxon>Bacteria</taxon>
        <taxon>Bacillati</taxon>
        <taxon>Bacillota</taxon>
        <taxon>Clostridia</taxon>
        <taxon>Eubacteriales</taxon>
        <taxon>Oscillospiraceae</taxon>
        <taxon>Oscillospiraceae incertae sedis</taxon>
        <taxon>Candidatus Faecivivens</taxon>
    </lineage>
</organism>
<reference evidence="2" key="2">
    <citation type="journal article" date="2021" name="PeerJ">
        <title>Extensive microbial diversity within the chicken gut microbiome revealed by metagenomics and culture.</title>
        <authorList>
            <person name="Gilroy R."/>
            <person name="Ravi A."/>
            <person name="Getino M."/>
            <person name="Pursley I."/>
            <person name="Horton D.L."/>
            <person name="Alikhan N.F."/>
            <person name="Baker D."/>
            <person name="Gharbi K."/>
            <person name="Hall N."/>
            <person name="Watson M."/>
            <person name="Adriaenssens E.M."/>
            <person name="Foster-Nyarko E."/>
            <person name="Jarju S."/>
            <person name="Secka A."/>
            <person name="Antonio M."/>
            <person name="Oren A."/>
            <person name="Chaudhuri R.R."/>
            <person name="La Ragione R."/>
            <person name="Hildebrand F."/>
            <person name="Pallen M.J."/>
        </authorList>
    </citation>
    <scope>NUCLEOTIDE SEQUENCE</scope>
    <source>
        <strain evidence="2">ChiBcec7-5410</strain>
    </source>
</reference>
<keyword evidence="1" id="KW-0732">Signal</keyword>
<feature type="signal peptide" evidence="1">
    <location>
        <begin position="1"/>
        <end position="35"/>
    </location>
</feature>
<sequence>MSSNNRHRHFGLRQITAALLTAVVASGALTATVLAAPHEPKEEPPAPPAAVSDDLLVTAQSQQTQLHIHRAKELGSDQDEIQVTILGKKYTGTLKRDALSIPFDEDDRFPDLEPGETTKMAFVNLTTGLEGTLTVEVETGPDGTKKVTDDHVLEHFRCTSAIAETENVSVELLPEEP</sequence>
<evidence type="ECO:0008006" key="4">
    <source>
        <dbReference type="Google" id="ProtNLM"/>
    </source>
</evidence>
<reference evidence="2" key="1">
    <citation type="submission" date="2020-10" db="EMBL/GenBank/DDBJ databases">
        <authorList>
            <person name="Gilroy R."/>
        </authorList>
    </citation>
    <scope>NUCLEOTIDE SEQUENCE</scope>
    <source>
        <strain evidence="2">ChiBcec7-5410</strain>
    </source>
</reference>
<feature type="chain" id="PRO_5039280987" description="Lipoprotein" evidence="1">
    <location>
        <begin position="36"/>
        <end position="177"/>
    </location>
</feature>
<dbReference type="EMBL" id="DVLW01000227">
    <property type="protein sequence ID" value="HIT95156.1"/>
    <property type="molecule type" value="Genomic_DNA"/>
</dbReference>
<evidence type="ECO:0000256" key="1">
    <source>
        <dbReference type="SAM" id="SignalP"/>
    </source>
</evidence>
<name>A0A9D1KT23_9FIRM</name>
<gene>
    <name evidence="2" type="ORF">IAC43_08210</name>
</gene>
<comment type="caution">
    <text evidence="2">The sequence shown here is derived from an EMBL/GenBank/DDBJ whole genome shotgun (WGS) entry which is preliminary data.</text>
</comment>
<accession>A0A9D1KT23</accession>
<evidence type="ECO:0000313" key="2">
    <source>
        <dbReference type="EMBL" id="HIT95156.1"/>
    </source>
</evidence>
<dbReference type="Proteomes" id="UP000824160">
    <property type="component" value="Unassembled WGS sequence"/>
</dbReference>
<proteinExistence type="predicted"/>